<organism evidence="1 2">
    <name type="scientific">Eretmocerus hayati</name>
    <dbReference type="NCBI Taxonomy" id="131215"/>
    <lineage>
        <taxon>Eukaryota</taxon>
        <taxon>Metazoa</taxon>
        <taxon>Ecdysozoa</taxon>
        <taxon>Arthropoda</taxon>
        <taxon>Hexapoda</taxon>
        <taxon>Insecta</taxon>
        <taxon>Pterygota</taxon>
        <taxon>Neoptera</taxon>
        <taxon>Endopterygota</taxon>
        <taxon>Hymenoptera</taxon>
        <taxon>Apocrita</taxon>
        <taxon>Proctotrupomorpha</taxon>
        <taxon>Chalcidoidea</taxon>
        <taxon>Aphelinidae</taxon>
        <taxon>Aphelininae</taxon>
        <taxon>Eretmocerus</taxon>
    </lineage>
</organism>
<protein>
    <submittedName>
        <fullName evidence="1">Uncharacterized protein</fullName>
    </submittedName>
</protein>
<proteinExistence type="predicted"/>
<sequence length="107" mass="12133">DIFSIMTRTGFTTIILFVIIAGAVALENYMDYGNESPNKDKAALDSRIIDILFGRDSDGYTNLNSQYLQPRVAERSSGKMRIRYGRSYPKQARAPLLLRYGRSYPNS</sequence>
<evidence type="ECO:0000313" key="1">
    <source>
        <dbReference type="EMBL" id="KAJ8673921.1"/>
    </source>
</evidence>
<accession>A0ACC2NSS8</accession>
<keyword evidence="2" id="KW-1185">Reference proteome</keyword>
<feature type="non-terminal residue" evidence="1">
    <location>
        <position position="107"/>
    </location>
</feature>
<name>A0ACC2NSS8_9HYME</name>
<dbReference type="Proteomes" id="UP001239111">
    <property type="component" value="Chromosome 3"/>
</dbReference>
<evidence type="ECO:0000313" key="2">
    <source>
        <dbReference type="Proteomes" id="UP001239111"/>
    </source>
</evidence>
<reference evidence="1" key="1">
    <citation type="submission" date="2023-04" db="EMBL/GenBank/DDBJ databases">
        <title>A chromosome-level genome assembly of the parasitoid wasp Eretmocerus hayati.</title>
        <authorList>
            <person name="Zhong Y."/>
            <person name="Liu S."/>
            <person name="Liu Y."/>
        </authorList>
    </citation>
    <scope>NUCLEOTIDE SEQUENCE</scope>
    <source>
        <strain evidence="1">ZJU_SS_LIU_2023</strain>
    </source>
</reference>
<dbReference type="EMBL" id="CM056743">
    <property type="protein sequence ID" value="KAJ8673921.1"/>
    <property type="molecule type" value="Genomic_DNA"/>
</dbReference>
<comment type="caution">
    <text evidence="1">The sequence shown here is derived from an EMBL/GenBank/DDBJ whole genome shotgun (WGS) entry which is preliminary data.</text>
</comment>
<feature type="non-terminal residue" evidence="1">
    <location>
        <position position="1"/>
    </location>
</feature>
<gene>
    <name evidence="1" type="ORF">QAD02_005183</name>
</gene>